<accession>A0A4S8KIX6</accession>
<gene>
    <name evidence="1" type="ORF">K435DRAFT_296111</name>
</gene>
<feature type="non-terminal residue" evidence="1">
    <location>
        <position position="206"/>
    </location>
</feature>
<dbReference type="Proteomes" id="UP000297245">
    <property type="component" value="Unassembled WGS sequence"/>
</dbReference>
<protein>
    <submittedName>
        <fullName evidence="1">Uncharacterized protein</fullName>
    </submittedName>
</protein>
<sequence length="206" mass="23740">MTAQENLLKPSLHSQFTKETSGRYYEFWYHTWGHGQDKQKVDQVFIGLPADENYKCLKLLPSCEEPAITFTLRGILVLPEYERFLKDLEDMLNGTAGQFPTEVRSDPSSWDSWNEMEGMEWRDYSFWDEAGSKIVDEQYDRVKNLASVESEVKPEVKPEFVIPQVVQVIGQPGIGKSLLLYFILAKRLLQSKATFLHSAPGVAFYF</sequence>
<evidence type="ECO:0000313" key="1">
    <source>
        <dbReference type="EMBL" id="THU75281.1"/>
    </source>
</evidence>
<keyword evidence="2" id="KW-1185">Reference proteome</keyword>
<evidence type="ECO:0000313" key="2">
    <source>
        <dbReference type="Proteomes" id="UP000297245"/>
    </source>
</evidence>
<reference evidence="1 2" key="1">
    <citation type="journal article" date="2019" name="Nat. Ecol. Evol.">
        <title>Megaphylogeny resolves global patterns of mushroom evolution.</title>
        <authorList>
            <person name="Varga T."/>
            <person name="Krizsan K."/>
            <person name="Foldi C."/>
            <person name="Dima B."/>
            <person name="Sanchez-Garcia M."/>
            <person name="Sanchez-Ramirez S."/>
            <person name="Szollosi G.J."/>
            <person name="Szarkandi J.G."/>
            <person name="Papp V."/>
            <person name="Albert L."/>
            <person name="Andreopoulos W."/>
            <person name="Angelini C."/>
            <person name="Antonin V."/>
            <person name="Barry K.W."/>
            <person name="Bougher N.L."/>
            <person name="Buchanan P."/>
            <person name="Buyck B."/>
            <person name="Bense V."/>
            <person name="Catcheside P."/>
            <person name="Chovatia M."/>
            <person name="Cooper J."/>
            <person name="Damon W."/>
            <person name="Desjardin D."/>
            <person name="Finy P."/>
            <person name="Geml J."/>
            <person name="Haridas S."/>
            <person name="Hughes K."/>
            <person name="Justo A."/>
            <person name="Karasinski D."/>
            <person name="Kautmanova I."/>
            <person name="Kiss B."/>
            <person name="Kocsube S."/>
            <person name="Kotiranta H."/>
            <person name="LaButti K.M."/>
            <person name="Lechner B.E."/>
            <person name="Liimatainen K."/>
            <person name="Lipzen A."/>
            <person name="Lukacs Z."/>
            <person name="Mihaltcheva S."/>
            <person name="Morgado L.N."/>
            <person name="Niskanen T."/>
            <person name="Noordeloos M.E."/>
            <person name="Ohm R.A."/>
            <person name="Ortiz-Santana B."/>
            <person name="Ovrebo C."/>
            <person name="Racz N."/>
            <person name="Riley R."/>
            <person name="Savchenko A."/>
            <person name="Shiryaev A."/>
            <person name="Soop K."/>
            <person name="Spirin V."/>
            <person name="Szebenyi C."/>
            <person name="Tomsovsky M."/>
            <person name="Tulloss R.E."/>
            <person name="Uehling J."/>
            <person name="Grigoriev I.V."/>
            <person name="Vagvolgyi C."/>
            <person name="Papp T."/>
            <person name="Martin F.M."/>
            <person name="Miettinen O."/>
            <person name="Hibbett D.S."/>
            <person name="Nagy L.G."/>
        </authorList>
    </citation>
    <scope>NUCLEOTIDE SEQUENCE [LARGE SCALE GENOMIC DNA]</scope>
    <source>
        <strain evidence="1 2">CBS 962.96</strain>
    </source>
</reference>
<organism evidence="1 2">
    <name type="scientific">Dendrothele bispora (strain CBS 962.96)</name>
    <dbReference type="NCBI Taxonomy" id="1314807"/>
    <lineage>
        <taxon>Eukaryota</taxon>
        <taxon>Fungi</taxon>
        <taxon>Dikarya</taxon>
        <taxon>Basidiomycota</taxon>
        <taxon>Agaricomycotina</taxon>
        <taxon>Agaricomycetes</taxon>
        <taxon>Agaricomycetidae</taxon>
        <taxon>Agaricales</taxon>
        <taxon>Agaricales incertae sedis</taxon>
        <taxon>Dendrothele</taxon>
    </lineage>
</organism>
<name>A0A4S8KIX6_DENBC</name>
<dbReference type="AlphaFoldDB" id="A0A4S8KIX6"/>
<dbReference type="EMBL" id="ML182476">
    <property type="protein sequence ID" value="THU75281.1"/>
    <property type="molecule type" value="Genomic_DNA"/>
</dbReference>
<proteinExistence type="predicted"/>